<evidence type="ECO:0000256" key="1">
    <source>
        <dbReference type="SAM" id="SignalP"/>
    </source>
</evidence>
<feature type="signal peptide" evidence="1">
    <location>
        <begin position="1"/>
        <end position="24"/>
    </location>
</feature>
<keyword evidence="3" id="KW-1185">Reference proteome</keyword>
<feature type="chain" id="PRO_5046492429" evidence="1">
    <location>
        <begin position="25"/>
        <end position="57"/>
    </location>
</feature>
<dbReference type="EMBL" id="BAAABY010000029">
    <property type="protein sequence ID" value="GAA0471511.1"/>
    <property type="molecule type" value="Genomic_DNA"/>
</dbReference>
<sequence length="57" mass="5714">MRRLIVLLAAVFTAGILASGSAVAAPADEPDQLTPREQAGLEFAGDVLGSLFGGGQS</sequence>
<dbReference type="Proteomes" id="UP001500909">
    <property type="component" value="Unassembled WGS sequence"/>
</dbReference>
<evidence type="ECO:0000313" key="3">
    <source>
        <dbReference type="Proteomes" id="UP001500909"/>
    </source>
</evidence>
<dbReference type="RefSeq" id="WP_346096334.1">
    <property type="nucleotide sequence ID" value="NZ_BAAABY010000029.1"/>
</dbReference>
<name>A0ABP3K549_9ACTN</name>
<reference evidence="3" key="1">
    <citation type="journal article" date="2019" name="Int. J. Syst. Evol. Microbiol.">
        <title>The Global Catalogue of Microorganisms (GCM) 10K type strain sequencing project: providing services to taxonomists for standard genome sequencing and annotation.</title>
        <authorList>
            <consortium name="The Broad Institute Genomics Platform"/>
            <consortium name="The Broad Institute Genome Sequencing Center for Infectious Disease"/>
            <person name="Wu L."/>
            <person name="Ma J."/>
        </authorList>
    </citation>
    <scope>NUCLEOTIDE SEQUENCE [LARGE SCALE GENOMIC DNA]</scope>
    <source>
        <strain evidence="3">JCM 4805</strain>
    </source>
</reference>
<gene>
    <name evidence="2" type="ORF">GCM10010361_39540</name>
</gene>
<comment type="caution">
    <text evidence="2">The sequence shown here is derived from an EMBL/GenBank/DDBJ whole genome shotgun (WGS) entry which is preliminary data.</text>
</comment>
<protein>
    <submittedName>
        <fullName evidence="2">Uncharacterized protein</fullName>
    </submittedName>
</protein>
<evidence type="ECO:0000313" key="2">
    <source>
        <dbReference type="EMBL" id="GAA0471511.1"/>
    </source>
</evidence>
<accession>A0ABP3K549</accession>
<proteinExistence type="predicted"/>
<keyword evidence="1" id="KW-0732">Signal</keyword>
<organism evidence="2 3">
    <name type="scientific">Streptomyces olivaceiscleroticus</name>
    <dbReference type="NCBI Taxonomy" id="68245"/>
    <lineage>
        <taxon>Bacteria</taxon>
        <taxon>Bacillati</taxon>
        <taxon>Actinomycetota</taxon>
        <taxon>Actinomycetes</taxon>
        <taxon>Kitasatosporales</taxon>
        <taxon>Streptomycetaceae</taxon>
        <taxon>Streptomyces</taxon>
    </lineage>
</organism>